<keyword evidence="2" id="KW-1185">Reference proteome</keyword>
<dbReference type="RefSeq" id="WP_173124802.1">
    <property type="nucleotide sequence ID" value="NZ_JABRWJ010000005.1"/>
</dbReference>
<protein>
    <recommendedName>
        <fullName evidence="3">CHAD domain-containing protein</fullName>
    </recommendedName>
</protein>
<evidence type="ECO:0000313" key="2">
    <source>
        <dbReference type="Proteomes" id="UP000737171"/>
    </source>
</evidence>
<evidence type="ECO:0000313" key="1">
    <source>
        <dbReference type="EMBL" id="NRF68766.1"/>
    </source>
</evidence>
<dbReference type="EMBL" id="JABRWJ010000005">
    <property type="protein sequence ID" value="NRF68766.1"/>
    <property type="molecule type" value="Genomic_DNA"/>
</dbReference>
<name>A0ABX2EJE3_9BURK</name>
<proteinExistence type="predicted"/>
<gene>
    <name evidence="1" type="ORF">HLB44_17375</name>
</gene>
<dbReference type="Proteomes" id="UP000737171">
    <property type="component" value="Unassembled WGS sequence"/>
</dbReference>
<reference evidence="1 2" key="1">
    <citation type="submission" date="2020-05" db="EMBL/GenBank/DDBJ databases">
        <title>Aquincola sp. isolate from soil.</title>
        <authorList>
            <person name="Han J."/>
            <person name="Kim D.-U."/>
        </authorList>
    </citation>
    <scope>NUCLEOTIDE SEQUENCE [LARGE SCALE GENOMIC DNA]</scope>
    <source>
        <strain evidence="1 2">S2</strain>
    </source>
</reference>
<evidence type="ECO:0008006" key="3">
    <source>
        <dbReference type="Google" id="ProtNLM"/>
    </source>
</evidence>
<comment type="caution">
    <text evidence="1">The sequence shown here is derived from an EMBL/GenBank/DDBJ whole genome shotgun (WGS) entry which is preliminary data.</text>
</comment>
<sequence>MSSTLLSRTEICPPALWPSSLTLWGRAKRWLQRSPWMPAAQRPVNRLALVKNEFRISLDDLASSDAVALGDRIERARSLRELWHLRSLLYGLLATAFSQAEAEERMARLNRHFPTRAPRSGPASQII</sequence>
<accession>A0ABX2EJE3</accession>
<organism evidence="1 2">
    <name type="scientific">Pseudaquabacterium terrae</name>
    <dbReference type="NCBI Taxonomy" id="2732868"/>
    <lineage>
        <taxon>Bacteria</taxon>
        <taxon>Pseudomonadati</taxon>
        <taxon>Pseudomonadota</taxon>
        <taxon>Betaproteobacteria</taxon>
        <taxon>Burkholderiales</taxon>
        <taxon>Sphaerotilaceae</taxon>
        <taxon>Pseudaquabacterium</taxon>
    </lineage>
</organism>